<evidence type="ECO:0000256" key="1">
    <source>
        <dbReference type="SAM" id="Phobius"/>
    </source>
</evidence>
<evidence type="ECO:0000313" key="4">
    <source>
        <dbReference type="Proteomes" id="UP000245802"/>
    </source>
</evidence>
<dbReference type="Pfam" id="PF07596">
    <property type="entry name" value="SBP_bac_10"/>
    <property type="match status" value="1"/>
</dbReference>
<protein>
    <submittedName>
        <fullName evidence="3">Prepilin-type cleavage/methylation domain-containing protein</fullName>
    </submittedName>
</protein>
<dbReference type="NCBIfam" id="TIGR02532">
    <property type="entry name" value="IV_pilin_GFxxxE"/>
    <property type="match status" value="1"/>
</dbReference>
<proteinExistence type="predicted"/>
<keyword evidence="1" id="KW-1133">Transmembrane helix</keyword>
<accession>A0A2Z3HB87</accession>
<keyword evidence="1" id="KW-0472">Membrane</keyword>
<gene>
    <name evidence="3" type="ORF">C1280_29910</name>
</gene>
<feature type="transmembrane region" description="Helical" evidence="1">
    <location>
        <begin position="12"/>
        <end position="35"/>
    </location>
</feature>
<dbReference type="RefSeq" id="WP_010040148.1">
    <property type="nucleotide sequence ID" value="NZ_CP025958.1"/>
</dbReference>
<dbReference type="PROSITE" id="PS00409">
    <property type="entry name" value="PROKAR_NTER_METHYL"/>
    <property type="match status" value="1"/>
</dbReference>
<dbReference type="PANTHER" id="PTHR30093:SF2">
    <property type="entry name" value="TYPE II SECRETION SYSTEM PROTEIN H"/>
    <property type="match status" value="1"/>
</dbReference>
<dbReference type="InterPro" id="IPR027558">
    <property type="entry name" value="Pre_pil_HX9DG_C"/>
</dbReference>
<dbReference type="InterPro" id="IPR045584">
    <property type="entry name" value="Pilin-like"/>
</dbReference>
<dbReference type="Gene3D" id="3.30.700.10">
    <property type="entry name" value="Glycoprotein, Type 4 Pilin"/>
    <property type="match status" value="1"/>
</dbReference>
<dbReference type="KEGG" id="gog:C1280_29910"/>
<evidence type="ECO:0000313" key="3">
    <source>
        <dbReference type="EMBL" id="AWM40787.1"/>
    </source>
</evidence>
<dbReference type="NCBIfam" id="TIGR04294">
    <property type="entry name" value="pre_pil_HX9DG"/>
    <property type="match status" value="1"/>
</dbReference>
<keyword evidence="4" id="KW-1185">Reference proteome</keyword>
<organism evidence="3 4">
    <name type="scientific">Gemmata obscuriglobus</name>
    <dbReference type="NCBI Taxonomy" id="114"/>
    <lineage>
        <taxon>Bacteria</taxon>
        <taxon>Pseudomonadati</taxon>
        <taxon>Planctomycetota</taxon>
        <taxon>Planctomycetia</taxon>
        <taxon>Gemmatales</taxon>
        <taxon>Gemmataceae</taxon>
        <taxon>Gemmata</taxon>
    </lineage>
</organism>
<dbReference type="InterPro" id="IPR011453">
    <property type="entry name" value="DUF1559"/>
</dbReference>
<name>A0A2Z3HB87_9BACT</name>
<dbReference type="Pfam" id="PF07963">
    <property type="entry name" value="N_methyl"/>
    <property type="match status" value="1"/>
</dbReference>
<keyword evidence="1" id="KW-0812">Transmembrane</keyword>
<dbReference type="SUPFAM" id="SSF54523">
    <property type="entry name" value="Pili subunits"/>
    <property type="match status" value="1"/>
</dbReference>
<feature type="domain" description="DUF1559" evidence="2">
    <location>
        <begin position="36"/>
        <end position="321"/>
    </location>
</feature>
<reference evidence="3 4" key="1">
    <citation type="submission" date="2018-01" db="EMBL/GenBank/DDBJ databases">
        <title>G. obscuriglobus.</title>
        <authorList>
            <person name="Franke J."/>
            <person name="Blomberg W."/>
            <person name="Selmecki A."/>
        </authorList>
    </citation>
    <scope>NUCLEOTIDE SEQUENCE [LARGE SCALE GENOMIC DNA]</scope>
    <source>
        <strain evidence="3 4">DSM 5831</strain>
    </source>
</reference>
<dbReference type="InterPro" id="IPR012902">
    <property type="entry name" value="N_methyl_site"/>
</dbReference>
<dbReference type="PANTHER" id="PTHR30093">
    <property type="entry name" value="GENERAL SECRETION PATHWAY PROTEIN G"/>
    <property type="match status" value="1"/>
</dbReference>
<evidence type="ECO:0000259" key="2">
    <source>
        <dbReference type="Pfam" id="PF07596"/>
    </source>
</evidence>
<dbReference type="OrthoDB" id="261495at2"/>
<dbReference type="Proteomes" id="UP000245802">
    <property type="component" value="Chromosome"/>
</dbReference>
<sequence>MSLYPKGLRRGFTLIELLVVIAIIAILIGLLLPAVQKVREAAARIKCTNNLKQIAIACHGFHDANQRFPAGTTLGKGRNGNGWYTNAHAYDNPAAGWTNATTSYPADGPFWSWAMRIAPYMELDNVQKAANMSGTPAGWPWWQIIPGTTGGSNTVVGIQAKTFICPSDSRSDLFWTESGTGNRAALTDYMAVTGRDTYKETISGSKLAGQDGIMYVNSSVKIAGITDGTSNTLMIGERPPANSLEYGWMWAGAGYDPGAFGAGDVVLGVRERIPSINDAPGVYGPGNLNQDTHFNHYWSLHTGGAMWARADGSVQFIAYSAGSQVVTQVNGVNVTLLEAMASRAGGEVFAAP</sequence>
<dbReference type="AlphaFoldDB" id="A0A2Z3HB87"/>
<dbReference type="EMBL" id="CP025958">
    <property type="protein sequence ID" value="AWM40787.1"/>
    <property type="molecule type" value="Genomic_DNA"/>
</dbReference>